<sequence>MAPPLEALDVQEVTFFSCLGGVCPLIPIPLVDNALLKVCQRLLVSAVLDNFKLKTTHTHVSKLTRDHPFDFKPSAGCIAKLCCGACWWVAKKVCFVLSFGDSAVAAAALFHGGWLLTYAIRKGMLSQEELDSSDTTPLWRLREAIMQTCDEVNPDPINRAFDKLFSDNKPTMEKSQSTLWEGMKKQGAKPDVKPSIEVTEKAIQNVQKEVRQELKTVMDKIGVLIQKNRPYFDRLEKLFEEKYNKLAHSSEKTPLVGNQT</sequence>
<protein>
    <submittedName>
        <fullName evidence="1">Uncharacterized protein</fullName>
    </submittedName>
</protein>
<dbReference type="EMBL" id="HBGE01040733">
    <property type="protein sequence ID" value="CAD9136075.1"/>
    <property type="molecule type" value="Transcribed_RNA"/>
</dbReference>
<dbReference type="AlphaFoldDB" id="A0A7S1MMQ3"/>
<organism evidence="1">
    <name type="scientific">Alexandrium catenella</name>
    <name type="common">Red tide dinoflagellate</name>
    <name type="synonym">Gonyaulax catenella</name>
    <dbReference type="NCBI Taxonomy" id="2925"/>
    <lineage>
        <taxon>Eukaryota</taxon>
        <taxon>Sar</taxon>
        <taxon>Alveolata</taxon>
        <taxon>Dinophyceae</taxon>
        <taxon>Gonyaulacales</taxon>
        <taxon>Pyrocystaceae</taxon>
        <taxon>Alexandrium</taxon>
    </lineage>
</organism>
<reference evidence="1" key="1">
    <citation type="submission" date="2021-01" db="EMBL/GenBank/DDBJ databases">
        <authorList>
            <person name="Corre E."/>
            <person name="Pelletier E."/>
            <person name="Niang G."/>
            <person name="Scheremetjew M."/>
            <person name="Finn R."/>
            <person name="Kale V."/>
            <person name="Holt S."/>
            <person name="Cochrane G."/>
            <person name="Meng A."/>
            <person name="Brown T."/>
            <person name="Cohen L."/>
        </authorList>
    </citation>
    <scope>NUCLEOTIDE SEQUENCE</scope>
    <source>
        <strain evidence="1">OF101</strain>
    </source>
</reference>
<proteinExistence type="predicted"/>
<accession>A0A7S1MMQ3</accession>
<evidence type="ECO:0000313" key="1">
    <source>
        <dbReference type="EMBL" id="CAD9136075.1"/>
    </source>
</evidence>
<name>A0A7S1MMQ3_ALECA</name>
<gene>
    <name evidence="1" type="ORF">ACAT0790_LOCUS24579</name>
</gene>